<dbReference type="Proteomes" id="UP000593568">
    <property type="component" value="Unassembled WGS sequence"/>
</dbReference>
<reference evidence="1 2" key="1">
    <citation type="journal article" date="2019" name="Genome Biol. Evol.">
        <title>Insights into the evolution of the New World diploid cottons (Gossypium, subgenus Houzingenia) based on genome sequencing.</title>
        <authorList>
            <person name="Grover C.E."/>
            <person name="Arick M.A. 2nd"/>
            <person name="Thrash A."/>
            <person name="Conover J.L."/>
            <person name="Sanders W.S."/>
            <person name="Peterson D.G."/>
            <person name="Frelichowski J.E."/>
            <person name="Scheffler J.A."/>
            <person name="Scheffler B.E."/>
            <person name="Wendel J.F."/>
        </authorList>
    </citation>
    <scope>NUCLEOTIDE SEQUENCE [LARGE SCALE GENOMIC DNA]</scope>
    <source>
        <strain evidence="1">8</strain>
        <tissue evidence="1">Leaf</tissue>
    </source>
</reference>
<comment type="caution">
    <text evidence="1">The sequence shown here is derived from an EMBL/GenBank/DDBJ whole genome shotgun (WGS) entry which is preliminary data.</text>
</comment>
<proteinExistence type="predicted"/>
<accession>A0A7J9DXK4</accession>
<name>A0A7J9DXK4_9ROSI</name>
<organism evidence="1 2">
    <name type="scientific">Gossypium trilobum</name>
    <dbReference type="NCBI Taxonomy" id="34281"/>
    <lineage>
        <taxon>Eukaryota</taxon>
        <taxon>Viridiplantae</taxon>
        <taxon>Streptophyta</taxon>
        <taxon>Embryophyta</taxon>
        <taxon>Tracheophyta</taxon>
        <taxon>Spermatophyta</taxon>
        <taxon>Magnoliopsida</taxon>
        <taxon>eudicotyledons</taxon>
        <taxon>Gunneridae</taxon>
        <taxon>Pentapetalae</taxon>
        <taxon>rosids</taxon>
        <taxon>malvids</taxon>
        <taxon>Malvales</taxon>
        <taxon>Malvaceae</taxon>
        <taxon>Malvoideae</taxon>
        <taxon>Gossypium</taxon>
    </lineage>
</organism>
<evidence type="ECO:0000313" key="1">
    <source>
        <dbReference type="EMBL" id="MBA0765411.1"/>
    </source>
</evidence>
<keyword evidence="2" id="KW-1185">Reference proteome</keyword>
<protein>
    <submittedName>
        <fullName evidence="1">Uncharacterized protein</fullName>
    </submittedName>
</protein>
<evidence type="ECO:0000313" key="2">
    <source>
        <dbReference type="Proteomes" id="UP000593568"/>
    </source>
</evidence>
<dbReference type="AlphaFoldDB" id="A0A7J9DXK4"/>
<dbReference type="EMBL" id="JABEZW010000005">
    <property type="protein sequence ID" value="MBA0765411.1"/>
    <property type="molecule type" value="Genomic_DNA"/>
</dbReference>
<sequence>MEMSVGLSSSVKGGGVLKLSLCPLAFSRFNPSPPSSTSKFLFRFTVFCFIHDLSAPTAAHKTILSSVFDPSLFWNVGASPDVFGLF</sequence>
<gene>
    <name evidence="1" type="ORF">Gotri_014614</name>
</gene>